<feature type="domain" description="RING-type" evidence="16">
    <location>
        <begin position="33"/>
        <end position="75"/>
    </location>
</feature>
<evidence type="ECO:0000256" key="12">
    <source>
        <dbReference type="ARBA" id="ARBA00023136"/>
    </source>
</evidence>
<dbReference type="GO" id="GO:0061630">
    <property type="term" value="F:ubiquitin protein ligase activity"/>
    <property type="evidence" value="ECO:0007669"/>
    <property type="project" value="UniProtKB-EC"/>
</dbReference>
<evidence type="ECO:0000256" key="10">
    <source>
        <dbReference type="ARBA" id="ARBA00022833"/>
    </source>
</evidence>
<evidence type="ECO:0000256" key="11">
    <source>
        <dbReference type="ARBA" id="ARBA00022989"/>
    </source>
</evidence>
<comment type="subcellular location">
    <subcellularLocation>
        <location evidence="2">Membrane</location>
        <topology evidence="2">Single-pass membrane protein</topology>
    </subcellularLocation>
</comment>
<keyword evidence="11" id="KW-1133">Transmembrane helix</keyword>
<protein>
    <recommendedName>
        <fullName evidence="4">RING-type E3 ubiquitin transferase</fullName>
        <ecNumber evidence="4">2.3.2.27</ecNumber>
    </recommendedName>
</protein>
<dbReference type="SMART" id="SM00184">
    <property type="entry name" value="RING"/>
    <property type="match status" value="1"/>
</dbReference>
<evidence type="ECO:0000313" key="17">
    <source>
        <dbReference type="EMBL" id="SPC87654.1"/>
    </source>
</evidence>
<evidence type="ECO:0000259" key="16">
    <source>
        <dbReference type="PROSITE" id="PS50089"/>
    </source>
</evidence>
<keyword evidence="7" id="KW-0479">Metal-binding</keyword>
<dbReference type="GO" id="GO:0016567">
    <property type="term" value="P:protein ubiquitination"/>
    <property type="evidence" value="ECO:0007669"/>
    <property type="project" value="UniProtKB-UniPathway"/>
</dbReference>
<keyword evidence="5" id="KW-0808">Transferase</keyword>
<proteinExistence type="inferred from homology"/>
<dbReference type="SUPFAM" id="SSF57850">
    <property type="entry name" value="RING/U-box"/>
    <property type="match status" value="1"/>
</dbReference>
<comment type="pathway">
    <text evidence="3">Protein modification; protein ubiquitination.</text>
</comment>
<dbReference type="EC" id="2.3.2.27" evidence="4"/>
<dbReference type="PROSITE" id="PS50089">
    <property type="entry name" value="ZF_RING_2"/>
    <property type="match status" value="1"/>
</dbReference>
<evidence type="ECO:0000256" key="15">
    <source>
        <dbReference type="SAM" id="MobiDB-lite"/>
    </source>
</evidence>
<evidence type="ECO:0000256" key="4">
    <source>
        <dbReference type="ARBA" id="ARBA00012483"/>
    </source>
</evidence>
<accession>A0A2N9FLN6</accession>
<evidence type="ECO:0000256" key="7">
    <source>
        <dbReference type="ARBA" id="ARBA00022723"/>
    </source>
</evidence>
<sequence length="239" mass="25966">MPGDQSKGVDQRILDTIPILSYSTKKGADQIECVVCLGELEEGDMVRLLPNCRHEFHVPCIDKWFMAHLNCPVCRSPIVAPIITPPVVPLAIEVESVNVAQSSPQGGDDHDHDDAGSGDVGVASTSRVQVESGGLLRHCVSLVLPMEGKQRGMITGLKRSVSLDQSCIIINIQRECEKESPSSSSSSSSCSTKDVLTQNRTYSAKSATQIDRMSRMLLRSFSQLRLGRGSSREIGILPY</sequence>
<keyword evidence="10" id="KW-0862">Zinc</keyword>
<dbReference type="AlphaFoldDB" id="A0A2N9FLN6"/>
<dbReference type="Gene3D" id="3.30.40.10">
    <property type="entry name" value="Zinc/RING finger domain, C3HC4 (zinc finger)"/>
    <property type="match status" value="1"/>
</dbReference>
<dbReference type="InterPro" id="IPR001841">
    <property type="entry name" value="Znf_RING"/>
</dbReference>
<evidence type="ECO:0000256" key="5">
    <source>
        <dbReference type="ARBA" id="ARBA00022679"/>
    </source>
</evidence>
<comment type="catalytic activity">
    <reaction evidence="1">
        <text>S-ubiquitinyl-[E2 ubiquitin-conjugating enzyme]-L-cysteine + [acceptor protein]-L-lysine = [E2 ubiquitin-conjugating enzyme]-L-cysteine + N(6)-ubiquitinyl-[acceptor protein]-L-lysine.</text>
        <dbReference type="EC" id="2.3.2.27"/>
    </reaction>
</comment>
<evidence type="ECO:0000256" key="8">
    <source>
        <dbReference type="ARBA" id="ARBA00022771"/>
    </source>
</evidence>
<dbReference type="GO" id="GO:0016020">
    <property type="term" value="C:membrane"/>
    <property type="evidence" value="ECO:0007669"/>
    <property type="project" value="UniProtKB-SubCell"/>
</dbReference>
<dbReference type="InterPro" id="IPR013083">
    <property type="entry name" value="Znf_RING/FYVE/PHD"/>
</dbReference>
<keyword evidence="6" id="KW-0812">Transmembrane</keyword>
<dbReference type="PANTHER" id="PTHR46913:SF1">
    <property type="entry name" value="RING-H2 FINGER PROTEIN ATL16"/>
    <property type="match status" value="1"/>
</dbReference>
<feature type="region of interest" description="Disordered" evidence="15">
    <location>
        <begin position="100"/>
        <end position="121"/>
    </location>
</feature>
<dbReference type="UniPathway" id="UPA00143"/>
<evidence type="ECO:0000256" key="14">
    <source>
        <dbReference type="PROSITE-ProRule" id="PRU00175"/>
    </source>
</evidence>
<name>A0A2N9FLN6_FAGSY</name>
<reference evidence="17" key="1">
    <citation type="submission" date="2018-02" db="EMBL/GenBank/DDBJ databases">
        <authorList>
            <person name="Cohen D.B."/>
            <person name="Kent A.D."/>
        </authorList>
    </citation>
    <scope>NUCLEOTIDE SEQUENCE</scope>
</reference>
<evidence type="ECO:0000256" key="6">
    <source>
        <dbReference type="ARBA" id="ARBA00022692"/>
    </source>
</evidence>
<keyword evidence="9" id="KW-0833">Ubl conjugation pathway</keyword>
<dbReference type="Pfam" id="PF13639">
    <property type="entry name" value="zf-RING_2"/>
    <property type="match status" value="1"/>
</dbReference>
<keyword evidence="8 14" id="KW-0863">Zinc-finger</keyword>
<organism evidence="17">
    <name type="scientific">Fagus sylvatica</name>
    <name type="common">Beechnut</name>
    <dbReference type="NCBI Taxonomy" id="28930"/>
    <lineage>
        <taxon>Eukaryota</taxon>
        <taxon>Viridiplantae</taxon>
        <taxon>Streptophyta</taxon>
        <taxon>Embryophyta</taxon>
        <taxon>Tracheophyta</taxon>
        <taxon>Spermatophyta</taxon>
        <taxon>Magnoliopsida</taxon>
        <taxon>eudicotyledons</taxon>
        <taxon>Gunneridae</taxon>
        <taxon>Pentapetalae</taxon>
        <taxon>rosids</taxon>
        <taxon>fabids</taxon>
        <taxon>Fagales</taxon>
        <taxon>Fagaceae</taxon>
        <taxon>Fagus</taxon>
    </lineage>
</organism>
<dbReference type="GO" id="GO:0008270">
    <property type="term" value="F:zinc ion binding"/>
    <property type="evidence" value="ECO:0007669"/>
    <property type="project" value="UniProtKB-KW"/>
</dbReference>
<keyword evidence="12" id="KW-0472">Membrane</keyword>
<dbReference type="PANTHER" id="PTHR46913">
    <property type="entry name" value="RING-H2 FINGER PROTEIN ATL16"/>
    <property type="match status" value="1"/>
</dbReference>
<gene>
    <name evidence="17" type="ORF">FSB_LOCUS15536</name>
</gene>
<evidence type="ECO:0000256" key="1">
    <source>
        <dbReference type="ARBA" id="ARBA00000900"/>
    </source>
</evidence>
<dbReference type="CDD" id="cd16461">
    <property type="entry name" value="RING-H2_EL5-like"/>
    <property type="match status" value="1"/>
</dbReference>
<evidence type="ECO:0000256" key="9">
    <source>
        <dbReference type="ARBA" id="ARBA00022786"/>
    </source>
</evidence>
<dbReference type="EMBL" id="OIVN01000935">
    <property type="protein sequence ID" value="SPC87654.1"/>
    <property type="molecule type" value="Genomic_DNA"/>
</dbReference>
<dbReference type="InterPro" id="IPR044600">
    <property type="entry name" value="ATL1/ATL16-like"/>
</dbReference>
<evidence type="ECO:0000256" key="13">
    <source>
        <dbReference type="ARBA" id="ARBA00024209"/>
    </source>
</evidence>
<evidence type="ECO:0000256" key="2">
    <source>
        <dbReference type="ARBA" id="ARBA00004167"/>
    </source>
</evidence>
<evidence type="ECO:0000256" key="3">
    <source>
        <dbReference type="ARBA" id="ARBA00004906"/>
    </source>
</evidence>
<comment type="similarity">
    <text evidence="13">Belongs to the RING-type zinc finger family. ATL subfamily.</text>
</comment>